<keyword evidence="3" id="KW-1185">Reference proteome</keyword>
<proteinExistence type="predicted"/>
<protein>
    <submittedName>
        <fullName evidence="2">IS5 transposase</fullName>
    </submittedName>
</protein>
<evidence type="ECO:0000313" key="1">
    <source>
        <dbReference type="EMBL" id="SMQ97608.1"/>
    </source>
</evidence>
<dbReference type="KEGG" id="xfr:BER92_17785"/>
<reference evidence="1 3" key="2">
    <citation type="submission" date="2017-05" db="EMBL/GenBank/DDBJ databases">
        <authorList>
            <person name="Blom J."/>
        </authorList>
    </citation>
    <scope>NUCLEOTIDE SEQUENCE [LARGE SCALE GENOMIC DNA]</scope>
    <source>
        <strain evidence="1">PD885</strain>
    </source>
</reference>
<dbReference type="AlphaFoldDB" id="A0A1Y6HN31"/>
<name>A0A1Y6HN31_9XANT</name>
<evidence type="ECO:0000313" key="4">
    <source>
        <dbReference type="Proteomes" id="UP000195953"/>
    </source>
</evidence>
<dbReference type="Proteomes" id="UP000195953">
    <property type="component" value="Chromosome 1"/>
</dbReference>
<reference evidence="2 4" key="1">
    <citation type="submission" date="2017-05" db="EMBL/GenBank/DDBJ databases">
        <authorList>
            <person name="Song R."/>
            <person name="Chenine A.L."/>
            <person name="Ruprecht R.M."/>
        </authorList>
    </citation>
    <scope>NUCLEOTIDE SEQUENCE [LARGE SCALE GENOMIC DNA]</scope>
    <source>
        <strain evidence="2">PD5205</strain>
    </source>
</reference>
<dbReference type="Proteomes" id="UP000195877">
    <property type="component" value="Chromosome 1"/>
</dbReference>
<evidence type="ECO:0000313" key="2">
    <source>
        <dbReference type="EMBL" id="SMR04929.1"/>
    </source>
</evidence>
<dbReference type="EMBL" id="LT853882">
    <property type="protein sequence ID" value="SMQ97608.1"/>
    <property type="molecule type" value="Genomic_DNA"/>
</dbReference>
<accession>A0A1Y6HN31</accession>
<evidence type="ECO:0000313" key="3">
    <source>
        <dbReference type="Proteomes" id="UP000195877"/>
    </source>
</evidence>
<organism evidence="2 4">
    <name type="scientific">Xanthomonas fragariae</name>
    <dbReference type="NCBI Taxonomy" id="48664"/>
    <lineage>
        <taxon>Bacteria</taxon>
        <taxon>Pseudomonadati</taxon>
        <taxon>Pseudomonadota</taxon>
        <taxon>Gammaproteobacteria</taxon>
        <taxon>Lysobacterales</taxon>
        <taxon>Lysobacteraceae</taxon>
        <taxon>Xanthomonas</taxon>
    </lineage>
</organism>
<sequence length="39" mass="4551">MQLTFSDAESLGKCKQLCREIFLAETEQVVPWKQLRAPR</sequence>
<dbReference type="STRING" id="48664.BER92_17785"/>
<dbReference type="EMBL" id="LT853885">
    <property type="protein sequence ID" value="SMR04929.1"/>
    <property type="molecule type" value="Genomic_DNA"/>
</dbReference>
<gene>
    <name evidence="2" type="ORF">PD5205_03655</name>
    <name evidence="1" type="ORF">PD885_00338</name>
</gene>